<dbReference type="EMBL" id="CABVPW010000034">
    <property type="protein sequence ID" value="VWC22137.1"/>
    <property type="molecule type" value="Genomic_DNA"/>
</dbReference>
<evidence type="ECO:0000313" key="1">
    <source>
        <dbReference type="EMBL" id="VWC22137.1"/>
    </source>
</evidence>
<protein>
    <submittedName>
        <fullName evidence="1">Helix-turn-helix domain-containing protein</fullName>
    </submittedName>
</protein>
<dbReference type="Proteomes" id="UP000494218">
    <property type="component" value="Unassembled WGS sequence"/>
</dbReference>
<gene>
    <name evidence="1" type="ORF">BLA23254_05859</name>
</gene>
<reference evidence="1 2" key="1">
    <citation type="submission" date="2019-09" db="EMBL/GenBank/DDBJ databases">
        <authorList>
            <person name="Depoorter E."/>
        </authorList>
    </citation>
    <scope>NUCLEOTIDE SEQUENCE [LARGE SCALE GENOMIC DNA]</scope>
    <source>
        <strain evidence="1">LMG 23254</strain>
    </source>
</reference>
<evidence type="ECO:0000313" key="2">
    <source>
        <dbReference type="Proteomes" id="UP000494218"/>
    </source>
</evidence>
<proteinExistence type="predicted"/>
<organism evidence="1 2">
    <name type="scientific">Burkholderia lata (strain ATCC 17760 / DSM 23089 / LMG 22485 / NCIMB 9086 / R18194 / 383)</name>
    <dbReference type="NCBI Taxonomy" id="482957"/>
    <lineage>
        <taxon>Bacteria</taxon>
        <taxon>Pseudomonadati</taxon>
        <taxon>Pseudomonadota</taxon>
        <taxon>Betaproteobacteria</taxon>
        <taxon>Burkholderiales</taxon>
        <taxon>Burkholderiaceae</taxon>
        <taxon>Burkholderia</taxon>
        <taxon>Burkholderia cepacia complex</taxon>
    </lineage>
</organism>
<name>A0A6P2QQZ5_BURL3</name>
<dbReference type="AlphaFoldDB" id="A0A6P2QQZ5"/>
<accession>A0A6P2QQZ5</accession>
<sequence length="37" mass="4253">MQYTIEQASDLGGMIRAARKIQKWRQNDTAGKEARDD</sequence>